<keyword evidence="3" id="KW-0813">Transport</keyword>
<dbReference type="SFLD" id="SFLDF00027">
    <property type="entry name" value="p-type_atpase"/>
    <property type="match status" value="1"/>
</dbReference>
<dbReference type="SFLD" id="SFLDS00003">
    <property type="entry name" value="Haloacid_Dehalogenase"/>
    <property type="match status" value="1"/>
</dbReference>
<feature type="compositionally biased region" description="Polar residues" evidence="18">
    <location>
        <begin position="22"/>
        <end position="36"/>
    </location>
</feature>
<dbReference type="Pfam" id="PF16212">
    <property type="entry name" value="PhoLip_ATPase_C"/>
    <property type="match status" value="1"/>
</dbReference>
<dbReference type="FunFam" id="3.40.1110.10:FF:000035">
    <property type="entry name" value="Phospholipid-transporting ATPase"/>
    <property type="match status" value="1"/>
</dbReference>
<feature type="compositionally biased region" description="Basic and acidic residues" evidence="18">
    <location>
        <begin position="1"/>
        <end position="11"/>
    </location>
</feature>
<evidence type="ECO:0000313" key="21">
    <source>
        <dbReference type="EMBL" id="CAG8497144.1"/>
    </source>
</evidence>
<dbReference type="FunFam" id="3.40.50.1000:FF:000001">
    <property type="entry name" value="Phospholipid-transporting ATPase IC"/>
    <property type="match status" value="1"/>
</dbReference>
<dbReference type="Proteomes" id="UP000789739">
    <property type="component" value="Unassembled WGS sequence"/>
</dbReference>
<evidence type="ECO:0000256" key="9">
    <source>
        <dbReference type="ARBA" id="ARBA00022967"/>
    </source>
</evidence>
<dbReference type="PROSITE" id="PS00154">
    <property type="entry name" value="ATPASE_E1_E2"/>
    <property type="match status" value="1"/>
</dbReference>
<evidence type="ECO:0000256" key="17">
    <source>
        <dbReference type="RuleBase" id="RU362033"/>
    </source>
</evidence>
<feature type="compositionally biased region" description="Polar residues" evidence="18">
    <location>
        <begin position="191"/>
        <end position="217"/>
    </location>
</feature>
<feature type="active site" description="4-aspartylphosphate intermediate" evidence="14">
    <location>
        <position position="510"/>
    </location>
</feature>
<feature type="binding site" evidence="15">
    <location>
        <position position="641"/>
    </location>
    <ligand>
        <name>ATP</name>
        <dbReference type="ChEBI" id="CHEBI:30616"/>
    </ligand>
</feature>
<feature type="binding site" evidence="15">
    <location>
        <position position="510"/>
    </location>
    <ligand>
        <name>ATP</name>
        <dbReference type="ChEBI" id="CHEBI:30616"/>
    </ligand>
</feature>
<dbReference type="GO" id="GO:0045332">
    <property type="term" value="P:phospholipid translocation"/>
    <property type="evidence" value="ECO:0007669"/>
    <property type="project" value="TreeGrafter"/>
</dbReference>
<feature type="binding site" evidence="15">
    <location>
        <position position="511"/>
    </location>
    <ligand>
        <name>ATP</name>
        <dbReference type="ChEBI" id="CHEBI:30616"/>
    </ligand>
</feature>
<feature type="transmembrane region" description="Helical" evidence="17">
    <location>
        <begin position="88"/>
        <end position="106"/>
    </location>
</feature>
<evidence type="ECO:0000256" key="12">
    <source>
        <dbReference type="ARBA" id="ARBA00034036"/>
    </source>
</evidence>
<dbReference type="SUPFAM" id="SSF81653">
    <property type="entry name" value="Calcium ATPase, transduction domain A"/>
    <property type="match status" value="1"/>
</dbReference>
<dbReference type="GO" id="GO:0140326">
    <property type="term" value="F:ATPase-coupled intramembrane lipid transporter activity"/>
    <property type="evidence" value="ECO:0007669"/>
    <property type="project" value="UniProtKB-EC"/>
</dbReference>
<dbReference type="Gene3D" id="2.70.150.10">
    <property type="entry name" value="Calcium-transporting ATPase, cytoplasmic transduction domain A"/>
    <property type="match status" value="1"/>
</dbReference>
<feature type="binding site" evidence="16">
    <location>
        <position position="512"/>
    </location>
    <ligand>
        <name>Mg(2+)</name>
        <dbReference type="ChEBI" id="CHEBI:18420"/>
    </ligand>
</feature>
<comment type="catalytic activity">
    <reaction evidence="12 17">
        <text>ATP + H2O + phospholipidSide 1 = ADP + phosphate + phospholipidSide 2.</text>
        <dbReference type="EC" id="7.6.2.1"/>
    </reaction>
</comment>
<comment type="subcellular location">
    <subcellularLocation>
        <location evidence="1">Endomembrane system</location>
        <topology evidence="1">Multi-pass membrane protein</topology>
    </subcellularLocation>
    <subcellularLocation>
        <location evidence="17">Membrane</location>
        <topology evidence="17">Multi-pass membrane protein</topology>
    </subcellularLocation>
</comment>
<keyword evidence="9 17" id="KW-1278">Translocase</keyword>
<feature type="transmembrane region" description="Helical" evidence="17">
    <location>
        <begin position="112"/>
        <end position="131"/>
    </location>
</feature>
<reference evidence="21" key="1">
    <citation type="submission" date="2021-06" db="EMBL/GenBank/DDBJ databases">
        <authorList>
            <person name="Kallberg Y."/>
            <person name="Tangrot J."/>
            <person name="Rosling A."/>
        </authorList>
    </citation>
    <scope>NUCLEOTIDE SEQUENCE</scope>
    <source>
        <strain evidence="21">BR232B</strain>
    </source>
</reference>
<feature type="binding site" evidence="16">
    <location>
        <position position="942"/>
    </location>
    <ligand>
        <name>Mg(2+)</name>
        <dbReference type="ChEBI" id="CHEBI:18420"/>
    </ligand>
</feature>
<feature type="domain" description="P-type ATPase C-terminal" evidence="20">
    <location>
        <begin position="964"/>
        <end position="1211"/>
    </location>
</feature>
<comment type="cofactor">
    <cofactor evidence="16">
        <name>Mg(2+)</name>
        <dbReference type="ChEBI" id="CHEBI:18420"/>
    </cofactor>
</comment>
<keyword evidence="5 16" id="KW-0479">Metal-binding</keyword>
<evidence type="ECO:0000259" key="20">
    <source>
        <dbReference type="Pfam" id="PF16212"/>
    </source>
</evidence>
<feature type="binding site" evidence="15">
    <location>
        <position position="740"/>
    </location>
    <ligand>
        <name>ATP</name>
        <dbReference type="ChEBI" id="CHEBI:30616"/>
    </ligand>
</feature>
<feature type="binding site" evidence="15">
    <location>
        <position position="822"/>
    </location>
    <ligand>
        <name>ATP</name>
        <dbReference type="ChEBI" id="CHEBI:30616"/>
    </ligand>
</feature>
<gene>
    <name evidence="21" type="ORF">PBRASI_LOCUS2413</name>
</gene>
<comment type="catalytic activity">
    <reaction evidence="13">
        <text>a 1,2-diacyl-sn-glycero-3-phosphoethanolamine(out) + ATP + H2O = a 1,2-diacyl-sn-glycero-3-phosphoethanolamine(in) + ADP + phosphate + H(+)</text>
        <dbReference type="Rhea" id="RHEA:66132"/>
        <dbReference type="ChEBI" id="CHEBI:15377"/>
        <dbReference type="ChEBI" id="CHEBI:15378"/>
        <dbReference type="ChEBI" id="CHEBI:30616"/>
        <dbReference type="ChEBI" id="CHEBI:43474"/>
        <dbReference type="ChEBI" id="CHEBI:64612"/>
        <dbReference type="ChEBI" id="CHEBI:456216"/>
    </reaction>
    <physiologicalReaction direction="left-to-right" evidence="13">
        <dbReference type="Rhea" id="RHEA:66133"/>
    </physiologicalReaction>
</comment>
<feature type="binding site" evidence="15">
    <location>
        <position position="821"/>
    </location>
    <ligand>
        <name>ATP</name>
        <dbReference type="ChEBI" id="CHEBI:30616"/>
    </ligand>
</feature>
<dbReference type="FunFam" id="3.40.50.1000:FF:000130">
    <property type="entry name" value="Phospholipid-transporting ATPase"/>
    <property type="match status" value="1"/>
</dbReference>
<feature type="region of interest" description="Disordered" evidence="18">
    <location>
        <begin position="1"/>
        <end position="48"/>
    </location>
</feature>
<feature type="transmembrane region" description="Helical" evidence="17">
    <location>
        <begin position="397"/>
        <end position="422"/>
    </location>
</feature>
<feature type="region of interest" description="Disordered" evidence="18">
    <location>
        <begin position="1356"/>
        <end position="1375"/>
    </location>
</feature>
<dbReference type="GO" id="GO:0005524">
    <property type="term" value="F:ATP binding"/>
    <property type="evidence" value="ECO:0007669"/>
    <property type="project" value="UniProtKB-UniRule"/>
</dbReference>
<evidence type="ECO:0000256" key="10">
    <source>
        <dbReference type="ARBA" id="ARBA00022989"/>
    </source>
</evidence>
<evidence type="ECO:0000256" key="16">
    <source>
        <dbReference type="PIRSR" id="PIRSR606539-3"/>
    </source>
</evidence>
<evidence type="ECO:0000256" key="1">
    <source>
        <dbReference type="ARBA" id="ARBA00004127"/>
    </source>
</evidence>
<feature type="binding site" evidence="15">
    <location>
        <position position="512"/>
    </location>
    <ligand>
        <name>ATP</name>
        <dbReference type="ChEBI" id="CHEBI:30616"/>
    </ligand>
</feature>
<dbReference type="InterPro" id="IPR006539">
    <property type="entry name" value="P-type_ATPase_IV"/>
</dbReference>
<evidence type="ECO:0000256" key="5">
    <source>
        <dbReference type="ARBA" id="ARBA00022723"/>
    </source>
</evidence>
<dbReference type="GO" id="GO:0000287">
    <property type="term" value="F:magnesium ion binding"/>
    <property type="evidence" value="ECO:0007669"/>
    <property type="project" value="UniProtKB-UniRule"/>
</dbReference>
<feature type="transmembrane region" description="Helical" evidence="17">
    <location>
        <begin position="442"/>
        <end position="464"/>
    </location>
</feature>
<dbReference type="Gene3D" id="3.40.50.1000">
    <property type="entry name" value="HAD superfamily/HAD-like"/>
    <property type="match status" value="1"/>
</dbReference>
<feature type="binding site" evidence="15">
    <location>
        <position position="682"/>
    </location>
    <ligand>
        <name>ATP</name>
        <dbReference type="ChEBI" id="CHEBI:30616"/>
    </ligand>
</feature>
<evidence type="ECO:0000256" key="15">
    <source>
        <dbReference type="PIRSR" id="PIRSR606539-2"/>
    </source>
</evidence>
<dbReference type="SFLD" id="SFLDG00002">
    <property type="entry name" value="C1.7:_P-type_atpase_like"/>
    <property type="match status" value="1"/>
</dbReference>
<dbReference type="Pfam" id="PF13246">
    <property type="entry name" value="Cation_ATPase"/>
    <property type="match status" value="1"/>
</dbReference>
<keyword evidence="22" id="KW-1185">Reference proteome</keyword>
<feature type="binding site" evidence="15">
    <location>
        <position position="941"/>
    </location>
    <ligand>
        <name>ATP</name>
        <dbReference type="ChEBI" id="CHEBI:30616"/>
    </ligand>
</feature>
<dbReference type="PANTHER" id="PTHR24092:SF180">
    <property type="entry name" value="PHOSPHOLIPID-TRANSPORTING ATPASE DNF1-RELATED"/>
    <property type="match status" value="1"/>
</dbReference>
<evidence type="ECO:0000256" key="13">
    <source>
        <dbReference type="ARBA" id="ARBA00049128"/>
    </source>
</evidence>
<protein>
    <recommendedName>
        <fullName evidence="17">Phospholipid-transporting ATPase</fullName>
        <ecNumber evidence="17">7.6.2.1</ecNumber>
    </recommendedName>
</protein>
<comment type="similarity">
    <text evidence="2 17">Belongs to the cation transport ATPase (P-type) (TC 3.A.3) family. Type IV subfamily.</text>
</comment>
<dbReference type="InterPro" id="IPR023299">
    <property type="entry name" value="ATPase_P-typ_cyto_dom_N"/>
</dbReference>
<dbReference type="NCBIfam" id="TIGR01652">
    <property type="entry name" value="ATPase-Plipid"/>
    <property type="match status" value="1"/>
</dbReference>
<evidence type="ECO:0000313" key="22">
    <source>
        <dbReference type="Proteomes" id="UP000789739"/>
    </source>
</evidence>
<proteinExistence type="inferred from homology"/>
<feature type="binding site" evidence="15">
    <location>
        <position position="912"/>
    </location>
    <ligand>
        <name>ATP</name>
        <dbReference type="ChEBI" id="CHEBI:30616"/>
    </ligand>
</feature>
<dbReference type="GO" id="GO:0012505">
    <property type="term" value="C:endomembrane system"/>
    <property type="evidence" value="ECO:0007669"/>
    <property type="project" value="UniProtKB-SubCell"/>
</dbReference>
<dbReference type="GO" id="GO:0005886">
    <property type="term" value="C:plasma membrane"/>
    <property type="evidence" value="ECO:0007669"/>
    <property type="project" value="TreeGrafter"/>
</dbReference>
<accession>A0A9N8ZIQ0</accession>
<keyword evidence="4 17" id="KW-0812">Transmembrane</keyword>
<feature type="compositionally biased region" description="Polar residues" evidence="18">
    <location>
        <begin position="1358"/>
        <end position="1375"/>
    </location>
</feature>
<evidence type="ECO:0000256" key="2">
    <source>
        <dbReference type="ARBA" id="ARBA00008109"/>
    </source>
</evidence>
<feature type="binding site" evidence="15">
    <location>
        <position position="820"/>
    </location>
    <ligand>
        <name>ATP</name>
        <dbReference type="ChEBI" id="CHEBI:30616"/>
    </ligand>
</feature>
<feature type="binding site" evidence="15">
    <location>
        <position position="918"/>
    </location>
    <ligand>
        <name>ATP</name>
        <dbReference type="ChEBI" id="CHEBI:30616"/>
    </ligand>
</feature>
<feature type="binding site" evidence="16">
    <location>
        <position position="510"/>
    </location>
    <ligand>
        <name>Mg(2+)</name>
        <dbReference type="ChEBI" id="CHEBI:18420"/>
    </ligand>
</feature>
<dbReference type="NCBIfam" id="TIGR01494">
    <property type="entry name" value="ATPase_P-type"/>
    <property type="match status" value="1"/>
</dbReference>
<feature type="binding site" evidence="16">
    <location>
        <position position="938"/>
    </location>
    <ligand>
        <name>Mg(2+)</name>
        <dbReference type="ChEBI" id="CHEBI:18420"/>
    </ligand>
</feature>
<keyword evidence="6 15" id="KW-0547">Nucleotide-binding</keyword>
<dbReference type="InterPro" id="IPR018303">
    <property type="entry name" value="ATPase_P-typ_P_site"/>
</dbReference>
<dbReference type="OrthoDB" id="377733at2759"/>
<dbReference type="InterPro" id="IPR008250">
    <property type="entry name" value="ATPase_P-typ_transduc_dom_A_sf"/>
</dbReference>
<feature type="domain" description="P-type ATPase N-terminal" evidence="19">
    <location>
        <begin position="59"/>
        <end position="106"/>
    </location>
</feature>
<dbReference type="EC" id="7.6.2.1" evidence="17"/>
<evidence type="ECO:0000256" key="8">
    <source>
        <dbReference type="ARBA" id="ARBA00022842"/>
    </source>
</evidence>
<dbReference type="InterPro" id="IPR032631">
    <property type="entry name" value="P-type_ATPase_N"/>
</dbReference>
<feature type="transmembrane region" description="Helical" evidence="17">
    <location>
        <begin position="1078"/>
        <end position="1102"/>
    </location>
</feature>
<dbReference type="InterPro" id="IPR023214">
    <property type="entry name" value="HAD_sf"/>
</dbReference>
<evidence type="ECO:0000256" key="3">
    <source>
        <dbReference type="ARBA" id="ARBA00022448"/>
    </source>
</evidence>
<dbReference type="InterPro" id="IPR036412">
    <property type="entry name" value="HAD-like_sf"/>
</dbReference>
<evidence type="ECO:0000256" key="18">
    <source>
        <dbReference type="SAM" id="MobiDB-lite"/>
    </source>
</evidence>
<dbReference type="SUPFAM" id="SSF81660">
    <property type="entry name" value="Metal cation-transporting ATPase, ATP-binding domain N"/>
    <property type="match status" value="1"/>
</dbReference>
<comment type="caution">
    <text evidence="21">The sequence shown here is derived from an EMBL/GenBank/DDBJ whole genome shotgun (WGS) entry which is preliminary data.</text>
</comment>
<dbReference type="Gene3D" id="3.40.1110.10">
    <property type="entry name" value="Calcium-transporting ATPase, cytoplasmic domain N"/>
    <property type="match status" value="1"/>
</dbReference>
<feature type="region of interest" description="Disordered" evidence="18">
    <location>
        <begin position="190"/>
        <end position="224"/>
    </location>
</feature>
<feature type="compositionally biased region" description="Basic and acidic residues" evidence="18">
    <location>
        <begin position="1406"/>
        <end position="1415"/>
    </location>
</feature>
<keyword evidence="7 15" id="KW-0067">ATP-binding</keyword>
<feature type="transmembrane region" description="Helical" evidence="17">
    <location>
        <begin position="996"/>
        <end position="1015"/>
    </location>
</feature>
<evidence type="ECO:0000256" key="11">
    <source>
        <dbReference type="ARBA" id="ARBA00023136"/>
    </source>
</evidence>
<dbReference type="InterPro" id="IPR044492">
    <property type="entry name" value="P_typ_ATPase_HD_dom"/>
</dbReference>
<dbReference type="SUPFAM" id="SSF56784">
    <property type="entry name" value="HAD-like"/>
    <property type="match status" value="1"/>
</dbReference>
<feature type="binding site" evidence="15">
    <location>
        <position position="705"/>
    </location>
    <ligand>
        <name>ATP</name>
        <dbReference type="ChEBI" id="CHEBI:30616"/>
    </ligand>
</feature>
<dbReference type="InterPro" id="IPR023298">
    <property type="entry name" value="ATPase_P-typ_TM_dom_sf"/>
</dbReference>
<dbReference type="InterPro" id="IPR032630">
    <property type="entry name" value="P_typ_ATPase_c"/>
</dbReference>
<dbReference type="PANTHER" id="PTHR24092">
    <property type="entry name" value="PROBABLE PHOSPHOLIPID-TRANSPORTING ATPASE"/>
    <property type="match status" value="1"/>
</dbReference>
<dbReference type="InterPro" id="IPR001757">
    <property type="entry name" value="P_typ_ATPase"/>
</dbReference>
<keyword evidence="8 16" id="KW-0460">Magnesium</keyword>
<dbReference type="EMBL" id="CAJVPI010000187">
    <property type="protein sequence ID" value="CAG8497144.1"/>
    <property type="molecule type" value="Genomic_DNA"/>
</dbReference>
<evidence type="ECO:0000256" key="6">
    <source>
        <dbReference type="ARBA" id="ARBA00022741"/>
    </source>
</evidence>
<dbReference type="GO" id="GO:0016887">
    <property type="term" value="F:ATP hydrolysis activity"/>
    <property type="evidence" value="ECO:0007669"/>
    <property type="project" value="InterPro"/>
</dbReference>
<feature type="transmembrane region" description="Helical" evidence="17">
    <location>
        <begin position="1184"/>
        <end position="1202"/>
    </location>
</feature>
<feature type="transmembrane region" description="Helical" evidence="17">
    <location>
        <begin position="1118"/>
        <end position="1136"/>
    </location>
</feature>
<evidence type="ECO:0000259" key="19">
    <source>
        <dbReference type="Pfam" id="PF16209"/>
    </source>
</evidence>
<dbReference type="CDD" id="cd02073">
    <property type="entry name" value="P-type_ATPase_APLT_Dnf-like"/>
    <property type="match status" value="1"/>
</dbReference>
<dbReference type="Pfam" id="PF16209">
    <property type="entry name" value="PhoLip_ATPase_N"/>
    <property type="match status" value="1"/>
</dbReference>
<keyword evidence="11 17" id="KW-0472">Membrane</keyword>
<evidence type="ECO:0000256" key="7">
    <source>
        <dbReference type="ARBA" id="ARBA00022840"/>
    </source>
</evidence>
<feature type="binding site" evidence="15">
    <location>
        <position position="942"/>
    </location>
    <ligand>
        <name>ATP</name>
        <dbReference type="ChEBI" id="CHEBI:30616"/>
    </ligand>
</feature>
<evidence type="ECO:0000256" key="4">
    <source>
        <dbReference type="ARBA" id="ARBA00022692"/>
    </source>
</evidence>
<feature type="transmembrane region" description="Helical" evidence="17">
    <location>
        <begin position="1143"/>
        <end position="1164"/>
    </location>
</feature>
<name>A0A9N8ZIQ0_9GLOM</name>
<dbReference type="PRINTS" id="PR00119">
    <property type="entry name" value="CATATPASE"/>
</dbReference>
<sequence>MEIFSRKRTDNTDGGSGGSSGVRQKTSTTSSAQTLPKRSVYVNTPLPPSEIDHNGDPIMYFVPNKIRTAKYTIFTFLPKNLFEQFRRVANMYFLFLVILQTFPSLSGDVSPVMAATPLATIIIITGVKDAIEDWKRRQQDNTLNRSLATRLSDWQNVNVTDSGNTWKKRLYRAWTTISTLLSSILDKAANKSDTNQRNSPDNNTSFAEQGQNSSNLTKGIPKIVVRESPNTNTARWAETRWQDIKVGDIVKLKNDDDIPADMVILSTSEPDGLCYVETKNLDGETNLKVRHCLSSTSSFENEADYERATFYVESEPPHSNLYSYTGVLRWVDENGVQSNDSKVDPISINNVFLRGCVLRNTEWAVGLVIYTGTDTKIMLNSGDTPSKRSRIEIETNFHVTMNFIILFLMCLGSAVADAVFFLPPITSEDFFEPGDDGSGSAFLTFWASLILFQNIVPISLYISIEMVKTVQAYFIHSDIEMYYEKLNLPCVPKTWNISDDLGQIEYIFSDKTGTLTQNVMEFKKCTINGVAYGLGETDATRGAKLQEKLDSGSNPSDEIDLENEKTIMLEEMSKLYDNRYLSSNFTFIDSRVMVDLSSDTQQSRAIQDFFSALALCHTVLAERPDENKPFELEYKAQSPDEAALLGAARDVGFVFVDRVQDTLIIDVMGERKEFTLLNVLEFNSTRKRMSVIVRPPEGGVVLLCKGADSVIYERLEKGRQSKLREDTLADLEIFANEGLRTLCIAYRVVPEEEYTAWSKKYAEATSSINDREEKVAEACEMIEHSLTLMGGTAIEDRLQDGVPNCIATLSTAGIKIWVLTGDKTETAINIGFACNLLQKDMLLIIVHASDKQNTEKQLKESLEKFFGSGSENSSQKHALVIDGETLKHALDESLSPLLLDLGKRCESVLCCRVSPLQKAKVVSLVKNGLNVMTLSIGDGANDVSMIQEANVGIGIAGEEGRQAVMAADYAFAQFRFLTKLLLVHGRWSYIRIAEMISCFFYKNIVWTFAMFWYQIWAGFSAQYLYDYTYIMLYNLAFTAIPIMYLGAFDQDVDSKTSLEYPQLYKRGILQQDFTRKKFWLYVLDSTYQSLVCFFIPFGFLLYGSSHENGLTSNSLEDLGTIVAGAVVVTTNLYVGLNTMNWTWMAFTVIGLSILSFYAWVELYAVWYSIGFFRVDEILFSQVDFWLSIVLATLVSLLPRYLVKYIYQTYHPMDADIIREQIFATKKAKKTKTVFIEEEQMPITSTRKSSFENETAISSTVLPTDVESEASFTDSSTYPPEQGTARKILSLSKLPAFKLKNKNQRKPSVRSIDQLMYMSTGRRESFTGFAFSGEESAFETFRRSIYNPIQSRRKLQRAHSISTTTSSKRQTFLSTLSIGRSRTLPTTLFRRRQSRDPSPSQSINNSNRERDDRQMDTTESSEEVELSVISRS</sequence>
<organism evidence="21 22">
    <name type="scientific">Paraglomus brasilianum</name>
    <dbReference type="NCBI Taxonomy" id="144538"/>
    <lineage>
        <taxon>Eukaryota</taxon>
        <taxon>Fungi</taxon>
        <taxon>Fungi incertae sedis</taxon>
        <taxon>Mucoromycota</taxon>
        <taxon>Glomeromycotina</taxon>
        <taxon>Glomeromycetes</taxon>
        <taxon>Paraglomerales</taxon>
        <taxon>Paraglomeraceae</taxon>
        <taxon>Paraglomus</taxon>
    </lineage>
</organism>
<feature type="transmembrane region" description="Helical" evidence="17">
    <location>
        <begin position="1027"/>
        <end position="1047"/>
    </location>
</feature>
<dbReference type="SUPFAM" id="SSF81665">
    <property type="entry name" value="Calcium ATPase, transmembrane domain M"/>
    <property type="match status" value="1"/>
</dbReference>
<feature type="region of interest" description="Disordered" evidence="18">
    <location>
        <begin position="1383"/>
        <end position="1431"/>
    </location>
</feature>
<keyword evidence="10 17" id="KW-1133">Transmembrane helix</keyword>
<evidence type="ECO:0000256" key="14">
    <source>
        <dbReference type="PIRSR" id="PIRSR606539-1"/>
    </source>
</evidence>